<dbReference type="SUPFAM" id="SSF52440">
    <property type="entry name" value="PreATP-grasp domain"/>
    <property type="match status" value="1"/>
</dbReference>
<evidence type="ECO:0000256" key="7">
    <source>
        <dbReference type="ARBA" id="ARBA00022755"/>
    </source>
</evidence>
<dbReference type="InterPro" id="IPR013815">
    <property type="entry name" value="ATP_grasp_subdomain_1"/>
</dbReference>
<evidence type="ECO:0000256" key="4">
    <source>
        <dbReference type="ARBA" id="ARBA00012329"/>
    </source>
</evidence>
<dbReference type="InterPro" id="IPR054350">
    <property type="entry name" value="PurT/PurK_preATP-grasp"/>
</dbReference>
<dbReference type="Pfam" id="PF22660">
    <property type="entry name" value="RS_preATP-grasp-like"/>
    <property type="match status" value="1"/>
</dbReference>
<dbReference type="Proteomes" id="UP001172155">
    <property type="component" value="Unassembled WGS sequence"/>
</dbReference>
<dbReference type="GO" id="GO:0046872">
    <property type="term" value="F:metal ion binding"/>
    <property type="evidence" value="ECO:0007669"/>
    <property type="project" value="InterPro"/>
</dbReference>
<evidence type="ECO:0000256" key="10">
    <source>
        <dbReference type="ARBA" id="ARBA00023239"/>
    </source>
</evidence>
<evidence type="ECO:0000256" key="13">
    <source>
        <dbReference type="SAM" id="MobiDB-lite"/>
    </source>
</evidence>
<organism evidence="15 16">
    <name type="scientific">Schizothecium vesticola</name>
    <dbReference type="NCBI Taxonomy" id="314040"/>
    <lineage>
        <taxon>Eukaryota</taxon>
        <taxon>Fungi</taxon>
        <taxon>Dikarya</taxon>
        <taxon>Ascomycota</taxon>
        <taxon>Pezizomycotina</taxon>
        <taxon>Sordariomycetes</taxon>
        <taxon>Sordariomycetidae</taxon>
        <taxon>Sordariales</taxon>
        <taxon>Schizotheciaceae</taxon>
        <taxon>Schizothecium</taxon>
    </lineage>
</organism>
<dbReference type="NCBIfam" id="TIGR01162">
    <property type="entry name" value="purE"/>
    <property type="match status" value="1"/>
</dbReference>
<dbReference type="InterPro" id="IPR005875">
    <property type="entry name" value="PurK"/>
</dbReference>
<evidence type="ECO:0000256" key="2">
    <source>
        <dbReference type="ARBA" id="ARBA00004747"/>
    </source>
</evidence>
<dbReference type="Gene3D" id="3.30.470.20">
    <property type="entry name" value="ATP-grasp fold, B domain"/>
    <property type="match status" value="1"/>
</dbReference>
<evidence type="ECO:0000313" key="15">
    <source>
        <dbReference type="EMBL" id="KAK0746227.1"/>
    </source>
</evidence>
<dbReference type="Pfam" id="PF02222">
    <property type="entry name" value="ATP-grasp"/>
    <property type="match status" value="1"/>
</dbReference>
<dbReference type="PROSITE" id="PS50975">
    <property type="entry name" value="ATP_GRASP"/>
    <property type="match status" value="1"/>
</dbReference>
<protein>
    <recommendedName>
        <fullName evidence="5">Phosphoribosylaminoimidazole carboxylase</fullName>
        <ecNumber evidence="4">4.1.1.21</ecNumber>
    </recommendedName>
</protein>
<dbReference type="GO" id="GO:0004638">
    <property type="term" value="F:phosphoribosylaminoimidazole carboxylase activity"/>
    <property type="evidence" value="ECO:0007669"/>
    <property type="project" value="UniProtKB-EC"/>
</dbReference>
<keyword evidence="6 11" id="KW-0547">Nucleotide-binding</keyword>
<dbReference type="EMBL" id="JAUKUD010000004">
    <property type="protein sequence ID" value="KAK0746227.1"/>
    <property type="molecule type" value="Genomic_DNA"/>
</dbReference>
<dbReference type="AlphaFoldDB" id="A0AA40EVN7"/>
<evidence type="ECO:0000256" key="3">
    <source>
        <dbReference type="ARBA" id="ARBA00006114"/>
    </source>
</evidence>
<comment type="caution">
    <text evidence="15">The sequence shown here is derived from an EMBL/GenBank/DDBJ whole genome shotgun (WGS) entry which is preliminary data.</text>
</comment>
<keyword evidence="8" id="KW-0210">Decarboxylase</keyword>
<dbReference type="NCBIfam" id="TIGR01161">
    <property type="entry name" value="purK"/>
    <property type="match status" value="1"/>
</dbReference>
<evidence type="ECO:0000256" key="6">
    <source>
        <dbReference type="ARBA" id="ARBA00022741"/>
    </source>
</evidence>
<comment type="pathway">
    <text evidence="2">Purine metabolism; IMP biosynthesis via de novo pathway; 5-amino-1-(5-phospho-D-ribosyl)imidazole-4-carboxylate from 5-amino-1-(5-phospho-D-ribosyl)imidazole (carboxylase route): step 1/1.</text>
</comment>
<comment type="catalytic activity">
    <reaction evidence="1">
        <text>5-amino-1-(5-phospho-D-ribosyl)imidazole-4-carboxylate + H(+) = 5-amino-1-(5-phospho-beta-D-ribosyl)imidazole + CO2</text>
        <dbReference type="Rhea" id="RHEA:10792"/>
        <dbReference type="ChEBI" id="CHEBI:15378"/>
        <dbReference type="ChEBI" id="CHEBI:16526"/>
        <dbReference type="ChEBI" id="CHEBI:77657"/>
        <dbReference type="ChEBI" id="CHEBI:137981"/>
        <dbReference type="EC" id="4.1.1.21"/>
    </reaction>
</comment>
<keyword evidence="12" id="KW-0175">Coiled coil</keyword>
<dbReference type="HAMAP" id="MF_01928">
    <property type="entry name" value="PurK"/>
    <property type="match status" value="1"/>
</dbReference>
<proteinExistence type="inferred from homology"/>
<dbReference type="InterPro" id="IPR016185">
    <property type="entry name" value="PreATP-grasp_dom_sf"/>
</dbReference>
<feature type="region of interest" description="Disordered" evidence="13">
    <location>
        <begin position="421"/>
        <end position="449"/>
    </location>
</feature>
<evidence type="ECO:0000259" key="14">
    <source>
        <dbReference type="PROSITE" id="PS50975"/>
    </source>
</evidence>
<feature type="coiled-coil region" evidence="12">
    <location>
        <begin position="639"/>
        <end position="666"/>
    </location>
</feature>
<dbReference type="Gene3D" id="3.40.50.20">
    <property type="match status" value="1"/>
</dbReference>
<evidence type="ECO:0000313" key="16">
    <source>
        <dbReference type="Proteomes" id="UP001172155"/>
    </source>
</evidence>
<dbReference type="InterPro" id="IPR003135">
    <property type="entry name" value="ATP-grasp_carboxylate-amine"/>
</dbReference>
<dbReference type="SUPFAM" id="SSF56059">
    <property type="entry name" value="Glutathione synthetase ATP-binding domain-like"/>
    <property type="match status" value="1"/>
</dbReference>
<keyword evidence="7" id="KW-0658">Purine biosynthesis</keyword>
<dbReference type="InterPro" id="IPR011761">
    <property type="entry name" value="ATP-grasp"/>
</dbReference>
<evidence type="ECO:0000256" key="12">
    <source>
        <dbReference type="SAM" id="Coils"/>
    </source>
</evidence>
<dbReference type="Pfam" id="PF17769">
    <property type="entry name" value="PurK_C"/>
    <property type="match status" value="1"/>
</dbReference>
<comment type="similarity">
    <text evidence="3">In the C-terminal section; belongs to the AIR carboxylase family. Class I subfamily.</text>
</comment>
<keyword evidence="16" id="KW-1185">Reference proteome</keyword>
<feature type="domain" description="ATP-grasp" evidence="14">
    <location>
        <begin position="126"/>
        <end position="323"/>
    </location>
</feature>
<dbReference type="SUPFAM" id="SSF52255">
    <property type="entry name" value="N5-CAIR mutase (phosphoribosylaminoimidazole carboxylase, PurE)"/>
    <property type="match status" value="1"/>
</dbReference>
<dbReference type="GO" id="GO:0006189">
    <property type="term" value="P:'de novo' IMP biosynthetic process"/>
    <property type="evidence" value="ECO:0007669"/>
    <property type="project" value="InterPro"/>
</dbReference>
<keyword evidence="9 11" id="KW-0067">ATP-binding</keyword>
<dbReference type="Pfam" id="PF00731">
    <property type="entry name" value="AIRC"/>
    <property type="match status" value="1"/>
</dbReference>
<dbReference type="Gene3D" id="3.40.50.1970">
    <property type="match status" value="1"/>
</dbReference>
<dbReference type="PANTHER" id="PTHR11609:SF5">
    <property type="entry name" value="PHOSPHORIBOSYLAMINOIMIDAZOLE CARBOXYLASE"/>
    <property type="match status" value="1"/>
</dbReference>
<sequence>MASGNPVIGLLGGGQLGRMLCEAANPLGIDIAILDDKNAPAKQAHNSNLHVSGSFKDPNCIRDLAAHSDYLSVEIEHVETEVLEDIENNGVEITLADGSQAVHRPPIHPSWRTIRLIQDKYLQKEHFRTSPNKIPIADQIAVDTSGSAIKPLKSVLSKFGFPFMLKARKGSYDGRGNYQINSEEDFQPALDALKNLPLYAEKWAPFVKELAVMVIRTEDDEGNLRNCVAYPAVETVHEDSVCTKVYLPPREVSEKICEQARELACSVVSTLWGRGVFAVEMFVLKNGSLMVNEVAPRPHNSGHYTIEAVPYMSQYKAQIHAVLDLPVPDKLTPRVKSSIMLNILGGATPTSHHELTRMARRAFNDNMDVYLHLYGKESKPGRKIGHITLTSDLSIDELEKKSKPFVERVDEMRQERLDAEVEQLRPQEQEAPQPSPSPDSNAMNGGESAVPADTFESFVTAIESRQFKLSKEAAPAVENAIKQVTAQVNGDVNGQLTSDITSDLPERPLVLVTMGSDSDLPVLKAGLDILREFDVPYTLNITSAHRTPKYMMQVADEAAGKGIKVIIAAAGGAAHLPGMLSSETPLPVIGVPIKATHMDGLDSLLSIVQMPRGVPTATVGINNSTNAALLAIRILGSFTPRYQEKMRKYQREMEEAVLEKAGKLRKGGDVAYLASMKK</sequence>
<accession>A0AA40EVN7</accession>
<evidence type="ECO:0000256" key="9">
    <source>
        <dbReference type="ARBA" id="ARBA00022840"/>
    </source>
</evidence>
<dbReference type="InterPro" id="IPR000031">
    <property type="entry name" value="PurE_dom"/>
</dbReference>
<name>A0AA40EVN7_9PEZI</name>
<dbReference type="PANTHER" id="PTHR11609">
    <property type="entry name" value="PURINE BIOSYNTHESIS PROTEIN 6/7, PUR6/7"/>
    <property type="match status" value="1"/>
</dbReference>
<keyword evidence="10" id="KW-0456">Lyase</keyword>
<dbReference type="InterPro" id="IPR040686">
    <property type="entry name" value="PurK_C"/>
</dbReference>
<dbReference type="InterPro" id="IPR011054">
    <property type="entry name" value="Rudment_hybrid_motif"/>
</dbReference>
<evidence type="ECO:0000256" key="8">
    <source>
        <dbReference type="ARBA" id="ARBA00022793"/>
    </source>
</evidence>
<dbReference type="Gene3D" id="3.30.1490.20">
    <property type="entry name" value="ATP-grasp fold, A domain"/>
    <property type="match status" value="1"/>
</dbReference>
<evidence type="ECO:0000256" key="5">
    <source>
        <dbReference type="ARBA" id="ARBA00021059"/>
    </source>
</evidence>
<evidence type="ECO:0000256" key="1">
    <source>
        <dbReference type="ARBA" id="ARBA00001244"/>
    </source>
</evidence>
<dbReference type="EC" id="4.1.1.21" evidence="4"/>
<dbReference type="GO" id="GO:0005524">
    <property type="term" value="F:ATP binding"/>
    <property type="evidence" value="ECO:0007669"/>
    <property type="project" value="UniProtKB-UniRule"/>
</dbReference>
<dbReference type="SMART" id="SM01001">
    <property type="entry name" value="AIRC"/>
    <property type="match status" value="1"/>
</dbReference>
<dbReference type="SUPFAM" id="SSF51246">
    <property type="entry name" value="Rudiment single hybrid motif"/>
    <property type="match status" value="1"/>
</dbReference>
<reference evidence="15" key="1">
    <citation type="submission" date="2023-06" db="EMBL/GenBank/DDBJ databases">
        <title>Genome-scale phylogeny and comparative genomics of the fungal order Sordariales.</title>
        <authorList>
            <consortium name="Lawrence Berkeley National Laboratory"/>
            <person name="Hensen N."/>
            <person name="Bonometti L."/>
            <person name="Westerberg I."/>
            <person name="Brannstrom I.O."/>
            <person name="Guillou S."/>
            <person name="Cros-Aarteil S."/>
            <person name="Calhoun S."/>
            <person name="Haridas S."/>
            <person name="Kuo A."/>
            <person name="Mondo S."/>
            <person name="Pangilinan J."/>
            <person name="Riley R."/>
            <person name="LaButti K."/>
            <person name="Andreopoulos B."/>
            <person name="Lipzen A."/>
            <person name="Chen C."/>
            <person name="Yanf M."/>
            <person name="Daum C."/>
            <person name="Ng V."/>
            <person name="Clum A."/>
            <person name="Steindorff A."/>
            <person name="Ohm R."/>
            <person name="Martin F."/>
            <person name="Silar P."/>
            <person name="Natvig D."/>
            <person name="Lalanne C."/>
            <person name="Gautier V."/>
            <person name="Ament-velasquez S.L."/>
            <person name="Kruys A."/>
            <person name="Hutchinson M.I."/>
            <person name="Powell A.J."/>
            <person name="Barry K."/>
            <person name="Miller A.N."/>
            <person name="Grigoriev I.V."/>
            <person name="Debuchy R."/>
            <person name="Gladieux P."/>
            <person name="Thoren M.H."/>
            <person name="Johannesson H."/>
        </authorList>
    </citation>
    <scope>NUCLEOTIDE SEQUENCE</scope>
    <source>
        <strain evidence="15">SMH3187-1</strain>
    </source>
</reference>
<evidence type="ECO:0000256" key="11">
    <source>
        <dbReference type="PROSITE-ProRule" id="PRU00409"/>
    </source>
</evidence>
<dbReference type="InterPro" id="IPR033747">
    <property type="entry name" value="PurE_ClassI"/>
</dbReference>
<gene>
    <name evidence="15" type="ORF">B0T18DRAFT_429227</name>
</gene>
<dbReference type="HAMAP" id="MF_01929">
    <property type="entry name" value="PurE_classI"/>
    <property type="match status" value="1"/>
</dbReference>